<dbReference type="HOGENOM" id="CLU_032161_3_1_0"/>
<dbReference type="AlphaFoldDB" id="H2J7S3"/>
<dbReference type="EMBL" id="CP003257">
    <property type="protein sequence ID" value="AEX85414.1"/>
    <property type="molecule type" value="Genomic_DNA"/>
</dbReference>
<evidence type="ECO:0000256" key="5">
    <source>
        <dbReference type="ARBA" id="ARBA00022898"/>
    </source>
</evidence>
<dbReference type="InterPro" id="IPR013785">
    <property type="entry name" value="Aldolase_TIM"/>
</dbReference>
<dbReference type="OrthoDB" id="9768064at2"/>
<evidence type="ECO:0000256" key="1">
    <source>
        <dbReference type="ARBA" id="ARBA00001933"/>
    </source>
</evidence>
<dbReference type="NCBIfam" id="TIGR00238">
    <property type="entry name" value="KamA family radical SAM protein"/>
    <property type="match status" value="1"/>
</dbReference>
<dbReference type="GO" id="GO:0046872">
    <property type="term" value="F:metal ion binding"/>
    <property type="evidence" value="ECO:0007669"/>
    <property type="project" value="UniProtKB-KW"/>
</dbReference>
<dbReference type="eggNOG" id="COG1509">
    <property type="taxonomic scope" value="Bacteria"/>
</dbReference>
<dbReference type="STRING" id="443254.Marpi_1002"/>
<dbReference type="InterPro" id="IPR007197">
    <property type="entry name" value="rSAM"/>
</dbReference>
<evidence type="ECO:0000256" key="7">
    <source>
        <dbReference type="ARBA" id="ARBA00023014"/>
    </source>
</evidence>
<keyword evidence="7 8" id="KW-0411">Iron-sulfur</keyword>
<dbReference type="RefSeq" id="WP_014296486.1">
    <property type="nucleotide sequence ID" value="NC_016751.1"/>
</dbReference>
<dbReference type="KEGG" id="mpz:Marpi_1002"/>
<accession>H2J7S3</accession>
<dbReference type="GO" id="GO:0003824">
    <property type="term" value="F:catalytic activity"/>
    <property type="evidence" value="ECO:0007669"/>
    <property type="project" value="InterPro"/>
</dbReference>
<protein>
    <submittedName>
        <fullName evidence="10">KamA family protein</fullName>
    </submittedName>
</protein>
<dbReference type="SFLD" id="SFLDG01070">
    <property type="entry name" value="PLP-dependent"/>
    <property type="match status" value="1"/>
</dbReference>
<keyword evidence="2 8" id="KW-0004">4Fe-4S</keyword>
<keyword evidence="5" id="KW-0663">Pyridoxal phosphate</keyword>
<keyword evidence="4 8" id="KW-0479">Metal-binding</keyword>
<evidence type="ECO:0000256" key="3">
    <source>
        <dbReference type="ARBA" id="ARBA00022691"/>
    </source>
</evidence>
<feature type="binding site" evidence="8">
    <location>
        <position position="106"/>
    </location>
    <ligand>
        <name>[4Fe-4S] cluster</name>
        <dbReference type="ChEBI" id="CHEBI:49883"/>
        <note>4Fe-4S-S-AdoMet</note>
    </ligand>
</feature>
<evidence type="ECO:0000259" key="9">
    <source>
        <dbReference type="PROSITE" id="PS51918"/>
    </source>
</evidence>
<dbReference type="Proteomes" id="UP000007161">
    <property type="component" value="Chromosome"/>
</dbReference>
<dbReference type="GO" id="GO:0051539">
    <property type="term" value="F:4 iron, 4 sulfur cluster binding"/>
    <property type="evidence" value="ECO:0007669"/>
    <property type="project" value="UniProtKB-KW"/>
</dbReference>
<sequence length="371" mass="42800">MSKVKYLVKIDQVEQLSQEEKEQLKKVTEKYKFRANDYYLGLINWEDPNDPIRNLIIPQMGELEEWGRLDASNEKSYTISKGLQHKYRDTALLLVNDVCGGFCRFCFRKRLFINVGAEVVRDVSEDLEYIRQHKEITNVLLTGGDPLLLATEKLENIIKQIREIEHVQIIRIGSKMVAFNPHRIIDDPKLIEMIKKYSTDEKKIYIMTQFNHPNEITDVAIKAVNMLLKAGAILANQTPLIKGVNADYKTLEALFKKLSFIGVPPYYVFQGRPVAGNKPFAVPVEEGYQIFLKAIMNVSGLAKRAKFAMSHETGKIEVAGLTKEHIIFRYQRAHDPNNAGKFMVYKRNPNAYWLDDYKELVEEFVVENPQP</sequence>
<reference evidence="10 11" key="1">
    <citation type="journal article" date="2012" name="J. Bacteriol.">
        <title>Complete Genome Sequence of the Thermophilic, Piezophilic, Heterotrophic Bacterium Marinitoga piezophila KA3.</title>
        <authorList>
            <person name="Lucas S."/>
            <person name="Han J."/>
            <person name="Lapidus A."/>
            <person name="Cheng J.F."/>
            <person name="Goodwin L.A."/>
            <person name="Pitluck S."/>
            <person name="Peters L."/>
            <person name="Mikhailova N."/>
            <person name="Teshima H."/>
            <person name="Detter J.C."/>
            <person name="Han C."/>
            <person name="Tapia R."/>
            <person name="Land M."/>
            <person name="Hauser L."/>
            <person name="Kyrpides N.C."/>
            <person name="Ivanova N."/>
            <person name="Pagani I."/>
            <person name="Vannier P."/>
            <person name="Oger P."/>
            <person name="Bartlett D.H."/>
            <person name="Noll K.M."/>
            <person name="Woyke T."/>
            <person name="Jebbar M."/>
        </authorList>
    </citation>
    <scope>NUCLEOTIDE SEQUENCE [LARGE SCALE GENOMIC DNA]</scope>
    <source>
        <strain evidence="11">DSM 14283 / JCM 11233 / KA3</strain>
    </source>
</reference>
<comment type="cofactor">
    <cofactor evidence="1">
        <name>pyridoxal 5'-phosphate</name>
        <dbReference type="ChEBI" id="CHEBI:597326"/>
    </cofactor>
</comment>
<dbReference type="CDD" id="cd01335">
    <property type="entry name" value="Radical_SAM"/>
    <property type="match status" value="1"/>
</dbReference>
<evidence type="ECO:0000256" key="8">
    <source>
        <dbReference type="PIRSR" id="PIRSR004911-1"/>
    </source>
</evidence>
<evidence type="ECO:0000256" key="4">
    <source>
        <dbReference type="ARBA" id="ARBA00022723"/>
    </source>
</evidence>
<dbReference type="SUPFAM" id="SSF102114">
    <property type="entry name" value="Radical SAM enzymes"/>
    <property type="match status" value="1"/>
</dbReference>
<organism evidence="10 11">
    <name type="scientific">Marinitoga piezophila (strain DSM 14283 / JCM 11233 / KA3)</name>
    <dbReference type="NCBI Taxonomy" id="443254"/>
    <lineage>
        <taxon>Bacteria</taxon>
        <taxon>Thermotogati</taxon>
        <taxon>Thermotogota</taxon>
        <taxon>Thermotogae</taxon>
        <taxon>Petrotogales</taxon>
        <taxon>Petrotogaceae</taxon>
        <taxon>Marinitoga</taxon>
    </lineage>
</organism>
<dbReference type="PROSITE" id="PS51918">
    <property type="entry name" value="RADICAL_SAM"/>
    <property type="match status" value="1"/>
</dbReference>
<dbReference type="Pfam" id="PF04055">
    <property type="entry name" value="Radical_SAM"/>
    <property type="match status" value="1"/>
</dbReference>
<evidence type="ECO:0000313" key="11">
    <source>
        <dbReference type="Proteomes" id="UP000007161"/>
    </source>
</evidence>
<keyword evidence="6" id="KW-0408">Iron</keyword>
<proteinExistence type="predicted"/>
<name>H2J7S3_MARPK</name>
<feature type="binding site" evidence="8">
    <location>
        <position position="103"/>
    </location>
    <ligand>
        <name>[4Fe-4S] cluster</name>
        <dbReference type="ChEBI" id="CHEBI:49883"/>
        <note>4Fe-4S-S-AdoMet</note>
    </ligand>
</feature>
<dbReference type="PANTHER" id="PTHR30538:SF0">
    <property type="entry name" value="L-LYSINE 2,3-AMINOMUTASE AQ_1632-RELATED"/>
    <property type="match status" value="1"/>
</dbReference>
<gene>
    <name evidence="10" type="ordered locus">Marpi_1002</name>
</gene>
<dbReference type="Gene3D" id="3.20.20.70">
    <property type="entry name" value="Aldolase class I"/>
    <property type="match status" value="1"/>
</dbReference>
<keyword evidence="3" id="KW-0949">S-adenosyl-L-methionine</keyword>
<feature type="domain" description="Radical SAM core" evidence="9">
    <location>
        <begin position="85"/>
        <end position="301"/>
    </location>
</feature>
<dbReference type="PIRSF" id="PIRSF004911">
    <property type="entry name" value="DUF160"/>
    <property type="match status" value="1"/>
</dbReference>
<dbReference type="PANTHER" id="PTHR30538">
    <property type="entry name" value="LYSINE 2,3-AMINOMUTASE-RELATED"/>
    <property type="match status" value="1"/>
</dbReference>
<keyword evidence="11" id="KW-1185">Reference proteome</keyword>
<dbReference type="SFLD" id="SFLDS00029">
    <property type="entry name" value="Radical_SAM"/>
    <property type="match status" value="1"/>
</dbReference>
<dbReference type="InterPro" id="IPR058240">
    <property type="entry name" value="rSAM_sf"/>
</dbReference>
<dbReference type="InterPro" id="IPR003739">
    <property type="entry name" value="Lys_aminomutase/Glu_NH3_mut"/>
</dbReference>
<evidence type="ECO:0000256" key="6">
    <source>
        <dbReference type="ARBA" id="ARBA00023004"/>
    </source>
</evidence>
<evidence type="ECO:0000256" key="2">
    <source>
        <dbReference type="ARBA" id="ARBA00022485"/>
    </source>
</evidence>
<feature type="binding site" evidence="8">
    <location>
        <position position="99"/>
    </location>
    <ligand>
        <name>[4Fe-4S] cluster</name>
        <dbReference type="ChEBI" id="CHEBI:49883"/>
        <note>4Fe-4S-S-AdoMet</note>
    </ligand>
</feature>
<evidence type="ECO:0000313" key="10">
    <source>
        <dbReference type="EMBL" id="AEX85414.1"/>
    </source>
</evidence>
<reference evidence="11" key="2">
    <citation type="submission" date="2012-01" db="EMBL/GenBank/DDBJ databases">
        <title>Complete sequence of chromosome of Marinitoga piezophila KA3.</title>
        <authorList>
            <person name="Lucas S."/>
            <person name="Han J."/>
            <person name="Lapidus A."/>
            <person name="Cheng J.-F."/>
            <person name="Goodwin L."/>
            <person name="Pitluck S."/>
            <person name="Peters L."/>
            <person name="Mikhailova N."/>
            <person name="Teshima H."/>
            <person name="Detter J.C."/>
            <person name="Han C."/>
            <person name="Tapia R."/>
            <person name="Land M."/>
            <person name="Hauser L."/>
            <person name="Kyrpides N."/>
            <person name="Ivanova N."/>
            <person name="Pagani I."/>
            <person name="Jebbar M."/>
            <person name="Vannier P."/>
            <person name="Oger P."/>
            <person name="Cario A."/>
            <person name="Bartlett D."/>
            <person name="Noll K.M."/>
            <person name="Woyke T."/>
        </authorList>
    </citation>
    <scope>NUCLEOTIDE SEQUENCE [LARGE SCALE GENOMIC DNA]</scope>
    <source>
        <strain evidence="11">DSM 14283 / JCM 11233 / KA3</strain>
    </source>
</reference>